<dbReference type="AlphaFoldDB" id="X1ECM3"/>
<gene>
    <name evidence="1" type="ORF">S01H4_55345</name>
</gene>
<protein>
    <recommendedName>
        <fullName evidence="2">Phage protein</fullName>
    </recommendedName>
</protein>
<dbReference type="EMBL" id="BART01031932">
    <property type="protein sequence ID" value="GAH18100.1"/>
    <property type="molecule type" value="Genomic_DNA"/>
</dbReference>
<proteinExistence type="predicted"/>
<sequence length="108" mass="12476">MKLNIKKQKIGSSVYNVEYVADLQDKKGTDLAGRIWEIDKKIKICTDGTEQNQLQALLHEDLHGVCWEYGIKDIEDFITVFSNGIYALIVDNPKFIQKILDYTKKIKK</sequence>
<evidence type="ECO:0000313" key="1">
    <source>
        <dbReference type="EMBL" id="GAH18100.1"/>
    </source>
</evidence>
<reference evidence="1" key="1">
    <citation type="journal article" date="2014" name="Front. Microbiol.">
        <title>High frequency of phylogenetically diverse reductive dehalogenase-homologous genes in deep subseafloor sedimentary metagenomes.</title>
        <authorList>
            <person name="Kawai M."/>
            <person name="Futagami T."/>
            <person name="Toyoda A."/>
            <person name="Takaki Y."/>
            <person name="Nishi S."/>
            <person name="Hori S."/>
            <person name="Arai W."/>
            <person name="Tsubouchi T."/>
            <person name="Morono Y."/>
            <person name="Uchiyama I."/>
            <person name="Ito T."/>
            <person name="Fujiyama A."/>
            <person name="Inagaki F."/>
            <person name="Takami H."/>
        </authorList>
    </citation>
    <scope>NUCLEOTIDE SEQUENCE</scope>
    <source>
        <strain evidence="1">Expedition CK06-06</strain>
    </source>
</reference>
<organism evidence="1">
    <name type="scientific">marine sediment metagenome</name>
    <dbReference type="NCBI Taxonomy" id="412755"/>
    <lineage>
        <taxon>unclassified sequences</taxon>
        <taxon>metagenomes</taxon>
        <taxon>ecological metagenomes</taxon>
    </lineage>
</organism>
<name>X1ECM3_9ZZZZ</name>
<accession>X1ECM3</accession>
<comment type="caution">
    <text evidence="1">The sequence shown here is derived from an EMBL/GenBank/DDBJ whole genome shotgun (WGS) entry which is preliminary data.</text>
</comment>
<evidence type="ECO:0008006" key="2">
    <source>
        <dbReference type="Google" id="ProtNLM"/>
    </source>
</evidence>